<evidence type="ECO:0000256" key="7">
    <source>
        <dbReference type="SAM" id="MobiDB-lite"/>
    </source>
</evidence>
<dbReference type="InterPro" id="IPR050687">
    <property type="entry name" value="Dynein_IC"/>
</dbReference>
<dbReference type="GO" id="GO:0045504">
    <property type="term" value="F:dynein heavy chain binding"/>
    <property type="evidence" value="ECO:0007669"/>
    <property type="project" value="TreeGrafter"/>
</dbReference>
<organism evidence="8 9">
    <name type="scientific">Setaria digitata</name>
    <dbReference type="NCBI Taxonomy" id="48799"/>
    <lineage>
        <taxon>Eukaryota</taxon>
        <taxon>Metazoa</taxon>
        <taxon>Ecdysozoa</taxon>
        <taxon>Nematoda</taxon>
        <taxon>Chromadorea</taxon>
        <taxon>Rhabditida</taxon>
        <taxon>Spirurina</taxon>
        <taxon>Spiruromorpha</taxon>
        <taxon>Filarioidea</taxon>
        <taxon>Setariidae</taxon>
        <taxon>Setaria</taxon>
    </lineage>
</organism>
<comment type="subcellular location">
    <subcellularLocation>
        <location evidence="1">Cytoplasm</location>
    </subcellularLocation>
</comment>
<feature type="coiled-coil region" evidence="6">
    <location>
        <begin position="55"/>
        <end position="93"/>
    </location>
</feature>
<dbReference type="GO" id="GO:0005868">
    <property type="term" value="C:cytoplasmic dynein complex"/>
    <property type="evidence" value="ECO:0007669"/>
    <property type="project" value="TreeGrafter"/>
</dbReference>
<dbReference type="PANTHER" id="PTHR12442">
    <property type="entry name" value="DYNEIN INTERMEDIATE CHAIN"/>
    <property type="match status" value="1"/>
</dbReference>
<accession>A0A915PQV5</accession>
<dbReference type="Proteomes" id="UP000887581">
    <property type="component" value="Unplaced"/>
</dbReference>
<dbReference type="AlphaFoldDB" id="A0A915PQV5"/>
<dbReference type="SUPFAM" id="SSF50978">
    <property type="entry name" value="WD40 repeat-like"/>
    <property type="match status" value="1"/>
</dbReference>
<feature type="coiled-coil region" evidence="6">
    <location>
        <begin position="653"/>
        <end position="680"/>
    </location>
</feature>
<dbReference type="PROSITE" id="PS50082">
    <property type="entry name" value="WD_REPEATS_2"/>
    <property type="match status" value="1"/>
</dbReference>
<keyword evidence="6" id="KW-0175">Coiled coil</keyword>
<dbReference type="PANTHER" id="PTHR12442:SF22">
    <property type="entry name" value="CYTOPLASMIC DYNEIN 1 INTERMEDIATE CHAIN-RELATED"/>
    <property type="match status" value="1"/>
</dbReference>
<evidence type="ECO:0000256" key="2">
    <source>
        <dbReference type="ARBA" id="ARBA00022490"/>
    </source>
</evidence>
<dbReference type="InterPro" id="IPR036322">
    <property type="entry name" value="WD40_repeat_dom_sf"/>
</dbReference>
<keyword evidence="2" id="KW-0963">Cytoplasm</keyword>
<evidence type="ECO:0000313" key="9">
    <source>
        <dbReference type="WBParaSite" id="sdigi.contig2.g274.t1"/>
    </source>
</evidence>
<reference evidence="9" key="1">
    <citation type="submission" date="2022-11" db="UniProtKB">
        <authorList>
            <consortium name="WormBaseParasite"/>
        </authorList>
    </citation>
    <scope>IDENTIFICATION</scope>
</reference>
<keyword evidence="8" id="KW-1185">Reference proteome</keyword>
<dbReference type="Pfam" id="PF00400">
    <property type="entry name" value="WD40"/>
    <property type="match status" value="1"/>
</dbReference>
<keyword evidence="4" id="KW-0677">Repeat</keyword>
<feature type="region of interest" description="Disordered" evidence="7">
    <location>
        <begin position="1"/>
        <end position="29"/>
    </location>
</feature>
<dbReference type="SMART" id="SM00320">
    <property type="entry name" value="WD40"/>
    <property type="match status" value="4"/>
</dbReference>
<name>A0A915PQV5_9BILA</name>
<evidence type="ECO:0000313" key="8">
    <source>
        <dbReference type="Proteomes" id="UP000887581"/>
    </source>
</evidence>
<proteinExistence type="predicted"/>
<dbReference type="WBParaSite" id="sdigi.contig2.g274.t1">
    <property type="protein sequence ID" value="sdigi.contig2.g274.t1"/>
    <property type="gene ID" value="sdigi.contig2.g274"/>
</dbReference>
<keyword evidence="3 5" id="KW-0853">WD repeat</keyword>
<dbReference type="InterPro" id="IPR015943">
    <property type="entry name" value="WD40/YVTN_repeat-like_dom_sf"/>
</dbReference>
<evidence type="ECO:0000256" key="6">
    <source>
        <dbReference type="SAM" id="Coils"/>
    </source>
</evidence>
<sequence length="703" mass="78867">MGGRSRREVLSGGDPQDSTSAATSHFLPGLRAVSVDTLTPNNVEHRTSNQKLLIMATAEERKLELERKKQKLAEIREEKRRREEERRRNLLKNANLQNGAVGDLPKTFSQKDLEEILEPLGISAQPQIERSLTPNNLEHRTVDGVVNSQRFSSLPRTQKLALCETQMISVPPKDAASYCKTTQTDDDRVSAGEFSLGSQEFDYDEEMTMLDKHLEINFDESPTREIANILPNFNFGVRQQQESGEEKKEEDAKIPDLSEEEKLQILSSQKFQQFFDYSSRVMERQLAEEVDVFIDYSRDEAMDEKADSGEKLMFARKFVDEKWSAGRAVTGIDHCVQHPELFAVSYDQNPDSPLDPVGVVQVWSCRFKKPTAEYTFYCQSLVTSVAFAKFHPNLIMGGCYSGQICMWDNRLNKKTPVNKSPLSSQAHTHPVLSMAVVGSQNAHNLISISTDGRLCSWSVDNLNQPIDVIDLAWKQKQVTCTCMSFALDDVNNFVVGSEEGNVYTASRHGNKGGINDGYEGHIGPITGVDTHKASGIIDLSHLFLSCSLDWTETRPIYSFEKHGNYVTDVAWSPVHPAVFTSADASGNVFLWNLNEDTEAPVSHLQMEGEIGVRKMKWMQNGQQLTVGDEKGNIYVYDVHENLTNCRPDEWSKLSRALRDIKQASEEAEELSEAMNSYNTSSVGISSVTNTAVNVAGLSPRQQW</sequence>
<evidence type="ECO:0000256" key="4">
    <source>
        <dbReference type="ARBA" id="ARBA00022737"/>
    </source>
</evidence>
<evidence type="ECO:0000256" key="1">
    <source>
        <dbReference type="ARBA" id="ARBA00004496"/>
    </source>
</evidence>
<feature type="repeat" description="WD" evidence="5">
    <location>
        <begin position="559"/>
        <end position="601"/>
    </location>
</feature>
<dbReference type="InterPro" id="IPR001680">
    <property type="entry name" value="WD40_rpt"/>
</dbReference>
<protein>
    <submittedName>
        <fullName evidence="9">Uncharacterized protein</fullName>
    </submittedName>
</protein>
<evidence type="ECO:0000256" key="3">
    <source>
        <dbReference type="ARBA" id="ARBA00022574"/>
    </source>
</evidence>
<dbReference type="GO" id="GO:0005737">
    <property type="term" value="C:cytoplasm"/>
    <property type="evidence" value="ECO:0007669"/>
    <property type="project" value="UniProtKB-SubCell"/>
</dbReference>
<dbReference type="Gene3D" id="2.130.10.10">
    <property type="entry name" value="YVTN repeat-like/Quinoprotein amine dehydrogenase"/>
    <property type="match status" value="2"/>
</dbReference>
<dbReference type="GO" id="GO:0045503">
    <property type="term" value="F:dynein light chain binding"/>
    <property type="evidence" value="ECO:0007669"/>
    <property type="project" value="TreeGrafter"/>
</dbReference>
<evidence type="ECO:0000256" key="5">
    <source>
        <dbReference type="PROSITE-ProRule" id="PRU00221"/>
    </source>
</evidence>
<dbReference type="GO" id="GO:0010970">
    <property type="term" value="P:transport along microtubule"/>
    <property type="evidence" value="ECO:0007669"/>
    <property type="project" value="TreeGrafter"/>
</dbReference>